<gene>
    <name evidence="3" type="ORF">CLV29_1403</name>
</gene>
<accession>A0A4R7JB13</accession>
<comment type="caution">
    <text evidence="3">The sequence shown here is derived from an EMBL/GenBank/DDBJ whole genome shotgun (WGS) entry which is preliminary data.</text>
</comment>
<comment type="similarity">
    <text evidence="1">Belongs to the asp23 family.</text>
</comment>
<dbReference type="RefSeq" id="WP_133754226.1">
    <property type="nucleotide sequence ID" value="NZ_CP171129.1"/>
</dbReference>
<dbReference type="AlphaFoldDB" id="A0A4R7JB13"/>
<feature type="region of interest" description="Disordered" evidence="2">
    <location>
        <begin position="1"/>
        <end position="29"/>
    </location>
</feature>
<dbReference type="Pfam" id="PF03780">
    <property type="entry name" value="Asp23"/>
    <property type="match status" value="1"/>
</dbReference>
<organism evidence="3 4">
    <name type="scientific">Naumannella halotolerans</name>
    <dbReference type="NCBI Taxonomy" id="993414"/>
    <lineage>
        <taxon>Bacteria</taxon>
        <taxon>Bacillati</taxon>
        <taxon>Actinomycetota</taxon>
        <taxon>Actinomycetes</taxon>
        <taxon>Propionibacteriales</taxon>
        <taxon>Propionibacteriaceae</taxon>
        <taxon>Naumannella</taxon>
    </lineage>
</organism>
<dbReference type="EMBL" id="SOAW01000001">
    <property type="protein sequence ID" value="TDT33773.1"/>
    <property type="molecule type" value="Genomic_DNA"/>
</dbReference>
<name>A0A4R7JB13_9ACTN</name>
<sequence length="173" mass="18259">MAAQNKPTPADVADTPVKGSAVEVSDTTAEPKKLDALHTEHGDTTIADQVVAKIAGLAAQEVEGVYAMGNAARRTLNAITERIPGSQTNVTGGVSVEKGERQAAIDMTIITEYGYPIAEVTQNLRDAVIQAVEYGTGLEVIEVNVAVTDVKLPDEDDQNADDAPTKERTTTLQ</sequence>
<dbReference type="OrthoDB" id="9808942at2"/>
<evidence type="ECO:0000256" key="2">
    <source>
        <dbReference type="SAM" id="MobiDB-lite"/>
    </source>
</evidence>
<feature type="compositionally biased region" description="Basic and acidic residues" evidence="2">
    <location>
        <begin position="163"/>
        <end position="173"/>
    </location>
</feature>
<evidence type="ECO:0000256" key="1">
    <source>
        <dbReference type="ARBA" id="ARBA00005721"/>
    </source>
</evidence>
<evidence type="ECO:0000313" key="3">
    <source>
        <dbReference type="EMBL" id="TDT33773.1"/>
    </source>
</evidence>
<dbReference type="PANTHER" id="PTHR34297:SF3">
    <property type="entry name" value="ALKALINE SHOCK PROTEIN 23"/>
    <property type="match status" value="1"/>
</dbReference>
<proteinExistence type="inferred from homology"/>
<feature type="region of interest" description="Disordered" evidence="2">
    <location>
        <begin position="152"/>
        <end position="173"/>
    </location>
</feature>
<dbReference type="InterPro" id="IPR005531">
    <property type="entry name" value="Asp23"/>
</dbReference>
<evidence type="ECO:0000313" key="4">
    <source>
        <dbReference type="Proteomes" id="UP000295371"/>
    </source>
</evidence>
<reference evidence="3 4" key="1">
    <citation type="submission" date="2019-03" db="EMBL/GenBank/DDBJ databases">
        <title>Genomic Encyclopedia of Archaeal and Bacterial Type Strains, Phase II (KMG-II): from individual species to whole genera.</title>
        <authorList>
            <person name="Goeker M."/>
        </authorList>
    </citation>
    <scope>NUCLEOTIDE SEQUENCE [LARGE SCALE GENOMIC DNA]</scope>
    <source>
        <strain evidence="3 4">DSM 24323</strain>
    </source>
</reference>
<keyword evidence="4" id="KW-1185">Reference proteome</keyword>
<dbReference type="Proteomes" id="UP000295371">
    <property type="component" value="Unassembled WGS sequence"/>
</dbReference>
<protein>
    <submittedName>
        <fullName evidence="3">Putative alkaline shock family protein YloU</fullName>
    </submittedName>
</protein>
<dbReference type="PANTHER" id="PTHR34297">
    <property type="entry name" value="HYPOTHETICAL CYTOSOLIC PROTEIN-RELATED"/>
    <property type="match status" value="1"/>
</dbReference>